<name>A0ABQ5TPW6_9BACI</name>
<dbReference type="EMBL" id="BSKO01000001">
    <property type="protein sequence ID" value="GLO68175.1"/>
    <property type="molecule type" value="Genomic_DNA"/>
</dbReference>
<keyword evidence="1" id="KW-0175">Coiled coil</keyword>
<protein>
    <submittedName>
        <fullName evidence="2">Uncharacterized protein</fullName>
    </submittedName>
</protein>
<evidence type="ECO:0000256" key="1">
    <source>
        <dbReference type="SAM" id="Coils"/>
    </source>
</evidence>
<dbReference type="RefSeq" id="WP_017798708.1">
    <property type="nucleotide sequence ID" value="NZ_BSKO01000001.1"/>
</dbReference>
<evidence type="ECO:0000313" key="3">
    <source>
        <dbReference type="Proteomes" id="UP001275436"/>
    </source>
</evidence>
<proteinExistence type="predicted"/>
<evidence type="ECO:0000313" key="2">
    <source>
        <dbReference type="EMBL" id="GLO68175.1"/>
    </source>
</evidence>
<gene>
    <name evidence="2" type="ORF">MACH08_39590</name>
</gene>
<reference evidence="2 3" key="1">
    <citation type="submission" date="2023-02" db="EMBL/GenBank/DDBJ databases">
        <title>Oceanobacillus kimchii IFOP_LL358 isolated form Alexandrium catenella lab strain.</title>
        <authorList>
            <person name="Gajardo G."/>
            <person name="Ueki S."/>
            <person name="Maruyama F."/>
        </authorList>
    </citation>
    <scope>NUCLEOTIDE SEQUENCE [LARGE SCALE GENOMIC DNA]</scope>
    <source>
        <strain evidence="2 3">IFOP_LL358</strain>
    </source>
</reference>
<dbReference type="SUPFAM" id="SSF140500">
    <property type="entry name" value="BAS1536-like"/>
    <property type="match status" value="1"/>
</dbReference>
<organism evidence="2 3">
    <name type="scientific">Oceanobacillus kimchii</name>
    <dbReference type="NCBI Taxonomy" id="746691"/>
    <lineage>
        <taxon>Bacteria</taxon>
        <taxon>Bacillati</taxon>
        <taxon>Bacillota</taxon>
        <taxon>Bacilli</taxon>
        <taxon>Bacillales</taxon>
        <taxon>Bacillaceae</taxon>
        <taxon>Oceanobacillus</taxon>
    </lineage>
</organism>
<dbReference type="InterPro" id="IPR037208">
    <property type="entry name" value="Spo0E-like_sf"/>
</dbReference>
<keyword evidence="3" id="KW-1185">Reference proteome</keyword>
<accession>A0ABQ5TPW6</accession>
<sequence>MRNQQDLQEKIDQLERRMDHASESKLNHNQFMKLSKEKDKLMNELAQLKQTELEGRVSH</sequence>
<comment type="caution">
    <text evidence="2">The sequence shown here is derived from an EMBL/GenBank/DDBJ whole genome shotgun (WGS) entry which is preliminary data.</text>
</comment>
<dbReference type="Proteomes" id="UP001275436">
    <property type="component" value="Unassembled WGS sequence"/>
</dbReference>
<feature type="coiled-coil region" evidence="1">
    <location>
        <begin position="4"/>
        <end position="54"/>
    </location>
</feature>